<comment type="caution">
    <text evidence="5">The sequence shown here is derived from an EMBL/GenBank/DDBJ whole genome shotgun (WGS) entry which is preliminary data.</text>
</comment>
<dbReference type="PROSITE" id="PS01124">
    <property type="entry name" value="HTH_ARAC_FAMILY_2"/>
    <property type="match status" value="1"/>
</dbReference>
<protein>
    <submittedName>
        <fullName evidence="5">AraC-like DNA-binding protein/quercetin dioxygenase-like cupin family protein</fullName>
    </submittedName>
</protein>
<dbReference type="InterPro" id="IPR018060">
    <property type="entry name" value="HTH_AraC"/>
</dbReference>
<keyword evidence="2" id="KW-0238">DNA-binding</keyword>
<dbReference type="Pfam" id="PF12833">
    <property type="entry name" value="HTH_18"/>
    <property type="match status" value="1"/>
</dbReference>
<dbReference type="InterPro" id="IPR018062">
    <property type="entry name" value="HTH_AraC-typ_CS"/>
</dbReference>
<dbReference type="PROSITE" id="PS00041">
    <property type="entry name" value="HTH_ARAC_FAMILY_1"/>
    <property type="match status" value="1"/>
</dbReference>
<dbReference type="InterPro" id="IPR014710">
    <property type="entry name" value="RmlC-like_jellyroll"/>
</dbReference>
<dbReference type="Pfam" id="PF02311">
    <property type="entry name" value="AraC_binding"/>
    <property type="match status" value="1"/>
</dbReference>
<dbReference type="InterPro" id="IPR011051">
    <property type="entry name" value="RmlC_Cupin_sf"/>
</dbReference>
<dbReference type="Proteomes" id="UP001267290">
    <property type="component" value="Unassembled WGS sequence"/>
</dbReference>
<dbReference type="InterPro" id="IPR003313">
    <property type="entry name" value="AraC-bd"/>
</dbReference>
<evidence type="ECO:0000313" key="5">
    <source>
        <dbReference type="EMBL" id="MDR6551240.1"/>
    </source>
</evidence>
<dbReference type="Gene3D" id="2.60.120.10">
    <property type="entry name" value="Jelly Rolls"/>
    <property type="match status" value="1"/>
</dbReference>
<evidence type="ECO:0000256" key="2">
    <source>
        <dbReference type="ARBA" id="ARBA00023125"/>
    </source>
</evidence>
<evidence type="ECO:0000256" key="3">
    <source>
        <dbReference type="ARBA" id="ARBA00023163"/>
    </source>
</evidence>
<dbReference type="Gene3D" id="1.10.10.60">
    <property type="entry name" value="Homeodomain-like"/>
    <property type="match status" value="2"/>
</dbReference>
<accession>A0ABU1NUX5</accession>
<keyword evidence="3" id="KW-0804">Transcription</keyword>
<evidence type="ECO:0000313" key="6">
    <source>
        <dbReference type="Proteomes" id="UP001267290"/>
    </source>
</evidence>
<dbReference type="PANTHER" id="PTHR43280:SF28">
    <property type="entry name" value="HTH-TYPE TRANSCRIPTIONAL ACTIVATOR RHAS"/>
    <property type="match status" value="1"/>
</dbReference>
<organism evidence="5 6">
    <name type="scientific">Paenibacillus qinlingensis</name>
    <dbReference type="NCBI Taxonomy" id="1837343"/>
    <lineage>
        <taxon>Bacteria</taxon>
        <taxon>Bacillati</taxon>
        <taxon>Bacillota</taxon>
        <taxon>Bacilli</taxon>
        <taxon>Bacillales</taxon>
        <taxon>Paenibacillaceae</taxon>
        <taxon>Paenibacillus</taxon>
    </lineage>
</organism>
<keyword evidence="1" id="KW-0805">Transcription regulation</keyword>
<keyword evidence="6" id="KW-1185">Reference proteome</keyword>
<proteinExistence type="predicted"/>
<dbReference type="PANTHER" id="PTHR43280">
    <property type="entry name" value="ARAC-FAMILY TRANSCRIPTIONAL REGULATOR"/>
    <property type="match status" value="1"/>
</dbReference>
<dbReference type="SMART" id="SM00342">
    <property type="entry name" value="HTH_ARAC"/>
    <property type="match status" value="1"/>
</dbReference>
<name>A0ABU1NUX5_9BACL</name>
<evidence type="ECO:0000259" key="4">
    <source>
        <dbReference type="PROSITE" id="PS01124"/>
    </source>
</evidence>
<feature type="domain" description="HTH araC/xylS-type" evidence="4">
    <location>
        <begin position="204"/>
        <end position="302"/>
    </location>
</feature>
<dbReference type="CDD" id="cd02208">
    <property type="entry name" value="cupin_RmlC-like"/>
    <property type="match status" value="1"/>
</dbReference>
<sequence>MSLRKVGKELSMMQTARLFPALLTDFPCLPQVLAYYFKQWQGFHMSFHRHDATEIMYTIHGFCDVEIQLSAARTDRVRLKKGEFILLDANVAHRLIVEDEEPCRMLNVEFRFTRHQGVTPSLQQLAAEEKQLSSLLEVQTAYLVLRDPDEVYHVMKSLVLELDKPAGKSETMIQLLIAQLLIRIARLSRATVSSSLVQSEWYVKQSMDYMHQNYDREIQVKDIAGAVNLHPGYLQRIFKAVTDQTLMTYLTEIRMEKAQMLLLETDIPIADISDYIGVGSRQYFHLLFKAHTKMTPTEYRRSMNKHTVAYPEGS</sequence>
<gene>
    <name evidence="5" type="ORF">J2736_002427</name>
</gene>
<dbReference type="SUPFAM" id="SSF46689">
    <property type="entry name" value="Homeodomain-like"/>
    <property type="match status" value="2"/>
</dbReference>
<dbReference type="InterPro" id="IPR009057">
    <property type="entry name" value="Homeodomain-like_sf"/>
</dbReference>
<reference evidence="5 6" key="1">
    <citation type="submission" date="2023-07" db="EMBL/GenBank/DDBJ databases">
        <title>Sorghum-associated microbial communities from plants grown in Nebraska, USA.</title>
        <authorList>
            <person name="Schachtman D."/>
        </authorList>
    </citation>
    <scope>NUCLEOTIDE SEQUENCE [LARGE SCALE GENOMIC DNA]</scope>
    <source>
        <strain evidence="5 6">CC258</strain>
    </source>
</reference>
<dbReference type="SUPFAM" id="SSF51182">
    <property type="entry name" value="RmlC-like cupins"/>
    <property type="match status" value="1"/>
</dbReference>
<dbReference type="EMBL" id="JAVDSB010000003">
    <property type="protein sequence ID" value="MDR6551240.1"/>
    <property type="molecule type" value="Genomic_DNA"/>
</dbReference>
<evidence type="ECO:0000256" key="1">
    <source>
        <dbReference type="ARBA" id="ARBA00023015"/>
    </source>
</evidence>